<evidence type="ECO:0000256" key="1">
    <source>
        <dbReference type="SAM" id="Phobius"/>
    </source>
</evidence>
<reference evidence="2 3" key="1">
    <citation type="submission" date="2016-10" db="EMBL/GenBank/DDBJ databases">
        <authorList>
            <person name="de Groot N.N."/>
        </authorList>
    </citation>
    <scope>NUCLEOTIDE SEQUENCE [LARGE SCALE GENOMIC DNA]</scope>
    <source>
        <strain evidence="2 3">CECT 7543</strain>
    </source>
</reference>
<gene>
    <name evidence="2" type="ORF">SAMN04489798_4393</name>
</gene>
<proteinExistence type="predicted"/>
<sequence>MSTENLIQTLLLITAILAFFIAAFQFMHVKKLEADKLTLELWKQYLADFGKYRSAFLTMNNPMNTSVTDFTNIQSLRSWIDGVATLGTHKYLINKKLIISFGLDGPIDKFMALLQQSTNELQRLALLGVPRAQDLFLKYQREINLSANIFKWLKTL</sequence>
<evidence type="ECO:0000313" key="2">
    <source>
        <dbReference type="EMBL" id="SDO99090.1"/>
    </source>
</evidence>
<dbReference type="EMBL" id="LT629705">
    <property type="protein sequence ID" value="SDO99090.1"/>
    <property type="molecule type" value="Genomic_DNA"/>
</dbReference>
<accession>A0A1H0P347</accession>
<evidence type="ECO:0000313" key="3">
    <source>
        <dbReference type="Proteomes" id="UP000198827"/>
    </source>
</evidence>
<protein>
    <submittedName>
        <fullName evidence="2">Uncharacterized protein</fullName>
    </submittedName>
</protein>
<feature type="transmembrane region" description="Helical" evidence="1">
    <location>
        <begin position="6"/>
        <end position="27"/>
    </location>
</feature>
<keyword evidence="1" id="KW-1133">Transmembrane helix</keyword>
<dbReference type="Proteomes" id="UP000198827">
    <property type="component" value="Chromosome I"/>
</dbReference>
<keyword evidence="1" id="KW-0472">Membrane</keyword>
<dbReference type="AlphaFoldDB" id="A0A1H0P347"/>
<keyword evidence="1" id="KW-0812">Transmembrane</keyword>
<name>A0A1H0P347_9PSED</name>
<organism evidence="2 3">
    <name type="scientific">Pseudomonas arsenicoxydans</name>
    <dbReference type="NCBI Taxonomy" id="702115"/>
    <lineage>
        <taxon>Bacteria</taxon>
        <taxon>Pseudomonadati</taxon>
        <taxon>Pseudomonadota</taxon>
        <taxon>Gammaproteobacteria</taxon>
        <taxon>Pseudomonadales</taxon>
        <taxon>Pseudomonadaceae</taxon>
        <taxon>Pseudomonas</taxon>
    </lineage>
</organism>